<dbReference type="NCBIfam" id="NF002022">
    <property type="entry name" value="PRK00843.1"/>
    <property type="match status" value="1"/>
</dbReference>
<evidence type="ECO:0000256" key="7">
    <source>
        <dbReference type="ARBA" id="ARBA00023027"/>
    </source>
</evidence>
<dbReference type="PANTHER" id="PTHR43616:SF5">
    <property type="entry name" value="GLYCEROL DEHYDROGENASE 1"/>
    <property type="match status" value="1"/>
</dbReference>
<keyword evidence="4 11" id="KW-0862">Zinc</keyword>
<dbReference type="EC" id="1.1.1.261" evidence="11"/>
<evidence type="ECO:0000256" key="3">
    <source>
        <dbReference type="ARBA" id="ARBA00022723"/>
    </source>
</evidence>
<comment type="pathway">
    <text evidence="11">Membrane lipid metabolism; glycerophospholipid metabolism.</text>
</comment>
<keyword evidence="6 11" id="KW-0560">Oxidoreductase</keyword>
<evidence type="ECO:0000256" key="12">
    <source>
        <dbReference type="PIRSR" id="PIRSR000112-1"/>
    </source>
</evidence>
<evidence type="ECO:0000256" key="14">
    <source>
        <dbReference type="PIRSR" id="PIRSR000112-3"/>
    </source>
</evidence>
<evidence type="ECO:0000256" key="1">
    <source>
        <dbReference type="ARBA" id="ARBA00022490"/>
    </source>
</evidence>
<evidence type="ECO:0000256" key="11">
    <source>
        <dbReference type="HAMAP-Rule" id="MF_00497"/>
    </source>
</evidence>
<keyword evidence="9 11" id="KW-0594">Phospholipid biosynthesis</keyword>
<organism evidence="15 16">
    <name type="scientific">Halorubellus litoreus</name>
    <dbReference type="NCBI Taxonomy" id="755308"/>
    <lineage>
        <taxon>Archaea</taxon>
        <taxon>Methanobacteriati</taxon>
        <taxon>Methanobacteriota</taxon>
        <taxon>Stenosarchaea group</taxon>
        <taxon>Halobacteria</taxon>
        <taxon>Halobacteriales</taxon>
        <taxon>Halorubellaceae</taxon>
        <taxon>Halorubellus</taxon>
    </lineage>
</organism>
<evidence type="ECO:0000313" key="15">
    <source>
        <dbReference type="EMBL" id="MFC6951716.1"/>
    </source>
</evidence>
<evidence type="ECO:0000313" key="16">
    <source>
        <dbReference type="Proteomes" id="UP001596395"/>
    </source>
</evidence>
<dbReference type="SUPFAM" id="SSF56796">
    <property type="entry name" value="Dehydroquinate synthase-like"/>
    <property type="match status" value="1"/>
</dbReference>
<feature type="binding site" evidence="11 14">
    <location>
        <position position="129"/>
    </location>
    <ligand>
        <name>NAD(+)</name>
        <dbReference type="ChEBI" id="CHEBI:57540"/>
    </ligand>
</feature>
<protein>
    <recommendedName>
        <fullName evidence="11">Glycerol-1-phosphate dehydrogenase [NAD(P)+]</fullName>
        <shortName evidence="11">G1P dehydrogenase</shortName>
        <shortName evidence="11">G1PDH</shortName>
        <ecNumber evidence="11">1.1.1.261</ecNumber>
    </recommendedName>
    <alternativeName>
        <fullName evidence="11">Enantiomeric glycerophosphate synthase</fullName>
    </alternativeName>
    <alternativeName>
        <fullName evidence="11">sn-glycerol-1-phosphate dehydrogenase</fullName>
    </alternativeName>
</protein>
<evidence type="ECO:0000256" key="8">
    <source>
        <dbReference type="ARBA" id="ARBA00023098"/>
    </source>
</evidence>
<keyword evidence="10 11" id="KW-1208">Phospholipid metabolism</keyword>
<comment type="similarity">
    <text evidence="11">Belongs to the glycerol-1-phosphate dehydrogenase family.</text>
</comment>
<dbReference type="PANTHER" id="PTHR43616">
    <property type="entry name" value="GLYCEROL DEHYDROGENASE"/>
    <property type="match status" value="1"/>
</dbReference>
<dbReference type="HAMAP" id="MF_00497_A">
    <property type="entry name" value="G1P_dehydrogenase_A"/>
    <property type="match status" value="1"/>
</dbReference>
<dbReference type="PIRSF" id="PIRSF000112">
    <property type="entry name" value="Glycerol_dehydrogenase"/>
    <property type="match status" value="1"/>
</dbReference>
<sequence>MFDKSTWIRLPRNVVVGHDVLSQTVEVVDDIHLTGRPLIVTSPTPRDVAAAPIVAQYEERGIDPEVVTVEKASFETVEEVAEAAGNDDIGYVVGVGGGKPIDIAKMASDHCDKGFVSVPTAASHDGIVSGRSSIPEGDTRHSVAADPPLAVVADTGVLANAPWDLTTAGCADIISNYTAVMDWRLANRLQDVEYSEYAAALSEMTAEILVDNASMVRPGLEESAWVVTKALMSSGVAMSIAGSSRPASGAEHLFSHQLDRLAPNAALHGHQVGVGSIMTAYLHGGDRGIWRDIRDALAAIDAPTTADELGIDPGVVIESLTTCHAIRDRYTILGDGMNEDAAREVARKTGVI</sequence>
<dbReference type="EMBL" id="JBHSXN010000001">
    <property type="protein sequence ID" value="MFC6951716.1"/>
    <property type="molecule type" value="Genomic_DNA"/>
</dbReference>
<dbReference type="Gene3D" id="1.20.1090.10">
    <property type="entry name" value="Dehydroquinate synthase-like - alpha domain"/>
    <property type="match status" value="1"/>
</dbReference>
<feature type="binding site" evidence="12">
    <location>
        <position position="252"/>
    </location>
    <ligand>
        <name>glycerol</name>
        <dbReference type="ChEBI" id="CHEBI:17754"/>
    </ligand>
</feature>
<reference evidence="15 16" key="1">
    <citation type="journal article" date="2019" name="Int. J. Syst. Evol. Microbiol.">
        <title>The Global Catalogue of Microorganisms (GCM) 10K type strain sequencing project: providing services to taxonomists for standard genome sequencing and annotation.</title>
        <authorList>
            <consortium name="The Broad Institute Genomics Platform"/>
            <consortium name="The Broad Institute Genome Sequencing Center for Infectious Disease"/>
            <person name="Wu L."/>
            <person name="Ma J."/>
        </authorList>
    </citation>
    <scope>NUCLEOTIDE SEQUENCE [LARGE SCALE GENOMIC DNA]</scope>
    <source>
        <strain evidence="15 16">GX26</strain>
    </source>
</reference>
<dbReference type="GO" id="GO:0005737">
    <property type="term" value="C:cytoplasm"/>
    <property type="evidence" value="ECO:0007669"/>
    <property type="project" value="UniProtKB-SubCell"/>
</dbReference>
<name>A0ABD5VCM8_9EURY</name>
<feature type="binding site" evidence="12">
    <location>
        <position position="268"/>
    </location>
    <ligand>
        <name>glycerol</name>
        <dbReference type="ChEBI" id="CHEBI:17754"/>
    </ligand>
</feature>
<feature type="binding site" evidence="11">
    <location>
        <position position="125"/>
    </location>
    <ligand>
        <name>substrate</name>
    </ligand>
</feature>
<comment type="subcellular location">
    <subcellularLocation>
        <location evidence="11">Cytoplasm</location>
    </subcellularLocation>
</comment>
<feature type="binding site" evidence="11 14">
    <location>
        <begin position="120"/>
        <end position="123"/>
    </location>
    <ligand>
        <name>NAD(+)</name>
        <dbReference type="ChEBI" id="CHEBI:57540"/>
    </ligand>
</feature>
<evidence type="ECO:0000256" key="2">
    <source>
        <dbReference type="ARBA" id="ARBA00022516"/>
    </source>
</evidence>
<dbReference type="GO" id="GO:0008654">
    <property type="term" value="P:phospholipid biosynthetic process"/>
    <property type="evidence" value="ECO:0007669"/>
    <property type="project" value="UniProtKB-KW"/>
</dbReference>
<dbReference type="CDD" id="cd08173">
    <property type="entry name" value="Gro1PDH"/>
    <property type="match status" value="1"/>
</dbReference>
<dbReference type="AlphaFoldDB" id="A0ABD5VCM8"/>
<comment type="caution">
    <text evidence="15">The sequence shown here is derived from an EMBL/GenBank/DDBJ whole genome shotgun (WGS) entry which is preliminary data.</text>
</comment>
<dbReference type="Pfam" id="PF13685">
    <property type="entry name" value="Fe-ADH_2"/>
    <property type="match status" value="1"/>
</dbReference>
<accession>A0ABD5VCM8</accession>
<dbReference type="RefSeq" id="WP_336348731.1">
    <property type="nucleotide sequence ID" value="NZ_JAZAQL010000001.1"/>
</dbReference>
<feature type="binding site" evidence="11">
    <location>
        <position position="172"/>
    </location>
    <ligand>
        <name>substrate</name>
    </ligand>
</feature>
<comment type="function">
    <text evidence="11">Catalyzes the NAD(P)H-dependent reduction of dihydroxyacetonephosphate (DHAP or glycerone phosphate) to glycerol 1-phosphate (G1P). The G1P thus generated is used as the glycerophosphate backbone of phospholipids in the cellular membranes of Archaea.</text>
</comment>
<evidence type="ECO:0000256" key="13">
    <source>
        <dbReference type="PIRSR" id="PIRSR000112-2"/>
    </source>
</evidence>
<evidence type="ECO:0000256" key="4">
    <source>
        <dbReference type="ARBA" id="ARBA00022833"/>
    </source>
</evidence>
<keyword evidence="1 11" id="KW-0963">Cytoplasm</keyword>
<feature type="binding site" evidence="11">
    <location>
        <position position="252"/>
    </location>
    <ligand>
        <name>Zn(2+)</name>
        <dbReference type="ChEBI" id="CHEBI:29105"/>
        <note>catalytic</note>
    </ligand>
</feature>
<evidence type="ECO:0000256" key="9">
    <source>
        <dbReference type="ARBA" id="ARBA00023209"/>
    </source>
</evidence>
<dbReference type="InterPro" id="IPR023002">
    <property type="entry name" value="G1P_dehydrogenase_arc"/>
</dbReference>
<feature type="binding site" evidence="11">
    <location>
        <position position="268"/>
    </location>
    <ligand>
        <name>Zn(2+)</name>
        <dbReference type="ChEBI" id="CHEBI:29105"/>
        <note>catalytic</note>
    </ligand>
</feature>
<evidence type="ECO:0000256" key="5">
    <source>
        <dbReference type="ARBA" id="ARBA00022857"/>
    </source>
</evidence>
<comment type="catalytic activity">
    <reaction evidence="11">
        <text>sn-glycerol 1-phosphate + NADP(+) = dihydroxyacetone phosphate + NADPH + H(+)</text>
        <dbReference type="Rhea" id="RHEA:21416"/>
        <dbReference type="ChEBI" id="CHEBI:15378"/>
        <dbReference type="ChEBI" id="CHEBI:57642"/>
        <dbReference type="ChEBI" id="CHEBI:57685"/>
        <dbReference type="ChEBI" id="CHEBI:57783"/>
        <dbReference type="ChEBI" id="CHEBI:58349"/>
        <dbReference type="EC" id="1.1.1.261"/>
    </reaction>
</comment>
<proteinExistence type="inferred from homology"/>
<dbReference type="InterPro" id="IPR032837">
    <property type="entry name" value="G1PDH"/>
</dbReference>
<dbReference type="GO" id="GO:0050492">
    <property type="term" value="F:glycerol-1-phosphate dehydrogenase [NAD(P)+] activity"/>
    <property type="evidence" value="ECO:0007669"/>
    <property type="project" value="UniProtKB-UniRule"/>
</dbReference>
<keyword evidence="3 11" id="KW-0479">Metal-binding</keyword>
<keyword evidence="16" id="KW-1185">Reference proteome</keyword>
<dbReference type="InterPro" id="IPR016205">
    <property type="entry name" value="Glycerol_DH"/>
</dbReference>
<keyword evidence="5 11" id="KW-0521">NADP</keyword>
<dbReference type="GO" id="GO:0046872">
    <property type="term" value="F:metal ion binding"/>
    <property type="evidence" value="ECO:0007669"/>
    <property type="project" value="UniProtKB-KW"/>
</dbReference>
<comment type="cofactor">
    <cofactor evidence="11 12">
        <name>Zn(2+)</name>
        <dbReference type="ChEBI" id="CHEBI:29105"/>
    </cofactor>
    <text evidence="11 12">Binds 1 zinc ion per subunit.</text>
</comment>
<dbReference type="Proteomes" id="UP001596395">
    <property type="component" value="Unassembled WGS sequence"/>
</dbReference>
<gene>
    <name evidence="11" type="primary">egsA</name>
    <name evidence="15" type="ORF">ACFQGB_02455</name>
</gene>
<dbReference type="GO" id="GO:0006650">
    <property type="term" value="P:glycerophospholipid metabolic process"/>
    <property type="evidence" value="ECO:0007669"/>
    <property type="project" value="UniProtKB-UniRule"/>
</dbReference>
<feature type="binding site" evidence="13">
    <location>
        <position position="125"/>
    </location>
    <ligand>
        <name>glycerol</name>
        <dbReference type="ChEBI" id="CHEBI:17754"/>
    </ligand>
</feature>
<evidence type="ECO:0000256" key="10">
    <source>
        <dbReference type="ARBA" id="ARBA00023264"/>
    </source>
</evidence>
<comment type="catalytic activity">
    <reaction evidence="11">
        <text>sn-glycerol 1-phosphate + NAD(+) = dihydroxyacetone phosphate + NADH + H(+)</text>
        <dbReference type="Rhea" id="RHEA:21412"/>
        <dbReference type="ChEBI" id="CHEBI:15378"/>
        <dbReference type="ChEBI" id="CHEBI:57540"/>
        <dbReference type="ChEBI" id="CHEBI:57642"/>
        <dbReference type="ChEBI" id="CHEBI:57685"/>
        <dbReference type="ChEBI" id="CHEBI:57945"/>
        <dbReference type="EC" id="1.1.1.261"/>
    </reaction>
</comment>
<dbReference type="Gene3D" id="3.40.50.1970">
    <property type="match status" value="1"/>
</dbReference>
<feature type="binding site" evidence="11 14">
    <location>
        <begin position="98"/>
        <end position="102"/>
    </location>
    <ligand>
        <name>NAD(+)</name>
        <dbReference type="ChEBI" id="CHEBI:57540"/>
    </ligand>
</feature>
<keyword evidence="7 11" id="KW-0520">NAD</keyword>
<keyword evidence="2 11" id="KW-0444">Lipid biosynthesis</keyword>
<keyword evidence="8 11" id="KW-0443">Lipid metabolism</keyword>
<feature type="binding site" evidence="11">
    <location>
        <position position="256"/>
    </location>
    <ligand>
        <name>substrate</name>
    </ligand>
</feature>
<feature type="binding site" evidence="12">
    <location>
        <position position="172"/>
    </location>
    <ligand>
        <name>glycerol</name>
        <dbReference type="ChEBI" id="CHEBI:17754"/>
    </ligand>
</feature>
<feature type="binding site" evidence="11">
    <location>
        <position position="172"/>
    </location>
    <ligand>
        <name>Zn(2+)</name>
        <dbReference type="ChEBI" id="CHEBI:29105"/>
        <note>catalytic</note>
    </ligand>
</feature>
<evidence type="ECO:0000256" key="6">
    <source>
        <dbReference type="ARBA" id="ARBA00023002"/>
    </source>
</evidence>